<feature type="transmembrane region" description="Helical" evidence="1">
    <location>
        <begin position="118"/>
        <end position="146"/>
    </location>
</feature>
<accession>A0ABW9FI11</accession>
<keyword evidence="1" id="KW-1133">Transmembrane helix</keyword>
<feature type="transmembrane region" description="Helical" evidence="1">
    <location>
        <begin position="20"/>
        <end position="42"/>
    </location>
</feature>
<name>A0ABW9FI11_9NOCA</name>
<feature type="transmembrane region" description="Helical" evidence="1">
    <location>
        <begin position="54"/>
        <end position="72"/>
    </location>
</feature>
<feature type="transmembrane region" description="Helical" evidence="1">
    <location>
        <begin position="167"/>
        <end position="192"/>
    </location>
</feature>
<dbReference type="RefSeq" id="WP_420165710.1">
    <property type="nucleotide sequence ID" value="NZ_JBDLNV010000006.1"/>
</dbReference>
<evidence type="ECO:0000256" key="1">
    <source>
        <dbReference type="SAM" id="Phobius"/>
    </source>
</evidence>
<feature type="transmembrane region" description="Helical" evidence="1">
    <location>
        <begin position="79"/>
        <end position="98"/>
    </location>
</feature>
<evidence type="ECO:0000313" key="2">
    <source>
        <dbReference type="EMBL" id="MFM1725215.1"/>
    </source>
</evidence>
<dbReference type="Proteomes" id="UP001629745">
    <property type="component" value="Unassembled WGS sequence"/>
</dbReference>
<evidence type="ECO:0000313" key="3">
    <source>
        <dbReference type="Proteomes" id="UP001629745"/>
    </source>
</evidence>
<reference evidence="2 3" key="1">
    <citation type="submission" date="2023-11" db="EMBL/GenBank/DDBJ databases">
        <authorList>
            <person name="Val-Calvo J."/>
            <person name="Scortti M."/>
            <person name="Vazquez-Boland J."/>
        </authorList>
    </citation>
    <scope>NUCLEOTIDE SEQUENCE [LARGE SCALE GENOMIC DNA]</scope>
    <source>
        <strain evidence="2 3">PAM 2766</strain>
    </source>
</reference>
<sequence>MATYTLEKAEKTTLSPSLNLPVYAIAWLSCIGMVVGSIGPWATGGGHSMAGTEGDGRITLALAIAAALALTVRAVRQHVWAVAVPMVASVVVLVVAIADLTNLDELLGALSSFFSISIGWGLWLLLASAAGLAVSAFALTVSTASARGITRQSFRAEFQEMSAVDRLLMWFTLVSCIITAGLLSFLVCFVSAGR</sequence>
<protein>
    <submittedName>
        <fullName evidence="2">Uncharacterized protein</fullName>
    </submittedName>
</protein>
<proteinExistence type="predicted"/>
<organism evidence="2 3">
    <name type="scientific">Rhodococcus parequi</name>
    <dbReference type="NCBI Taxonomy" id="3137122"/>
    <lineage>
        <taxon>Bacteria</taxon>
        <taxon>Bacillati</taxon>
        <taxon>Actinomycetota</taxon>
        <taxon>Actinomycetes</taxon>
        <taxon>Mycobacteriales</taxon>
        <taxon>Nocardiaceae</taxon>
        <taxon>Rhodococcus</taxon>
    </lineage>
</organism>
<gene>
    <name evidence="2" type="ORF">ABEU20_003822</name>
</gene>
<keyword evidence="1" id="KW-0472">Membrane</keyword>
<keyword evidence="3" id="KW-1185">Reference proteome</keyword>
<dbReference type="EMBL" id="JBDLNV010000006">
    <property type="protein sequence ID" value="MFM1725215.1"/>
    <property type="molecule type" value="Genomic_DNA"/>
</dbReference>
<comment type="caution">
    <text evidence="2">The sequence shown here is derived from an EMBL/GenBank/DDBJ whole genome shotgun (WGS) entry which is preliminary data.</text>
</comment>
<keyword evidence="1" id="KW-0812">Transmembrane</keyword>